<feature type="region of interest" description="Disordered" evidence="5">
    <location>
        <begin position="184"/>
        <end position="208"/>
    </location>
</feature>
<feature type="compositionally biased region" description="Polar residues" evidence="5">
    <location>
        <begin position="184"/>
        <end position="200"/>
    </location>
</feature>
<evidence type="ECO:0000256" key="4">
    <source>
        <dbReference type="PROSITE-ProRule" id="PRU00473"/>
    </source>
</evidence>
<dbReference type="GO" id="GO:0009279">
    <property type="term" value="C:cell outer membrane"/>
    <property type="evidence" value="ECO:0007669"/>
    <property type="project" value="UniProtKB-SubCell"/>
</dbReference>
<dbReference type="InterPro" id="IPR050330">
    <property type="entry name" value="Bact_OuterMem_StrucFunc"/>
</dbReference>
<dbReference type="PROSITE" id="PS51123">
    <property type="entry name" value="OMPA_2"/>
    <property type="match status" value="1"/>
</dbReference>
<dbReference type="InterPro" id="IPR036737">
    <property type="entry name" value="OmpA-like_sf"/>
</dbReference>
<gene>
    <name evidence="8" type="ORF">MRN70_05515</name>
</gene>
<keyword evidence="6" id="KW-0732">Signal</keyword>
<dbReference type="PANTHER" id="PTHR30329:SF21">
    <property type="entry name" value="LIPOPROTEIN YIAD-RELATED"/>
    <property type="match status" value="1"/>
</dbReference>
<feature type="domain" description="OmpA-like" evidence="7">
    <location>
        <begin position="98"/>
        <end position="208"/>
    </location>
</feature>
<keyword evidence="3" id="KW-0998">Cell outer membrane</keyword>
<feature type="chain" id="PRO_5043616092" evidence="6">
    <location>
        <begin position="25"/>
        <end position="208"/>
    </location>
</feature>
<dbReference type="InterPro" id="IPR006664">
    <property type="entry name" value="OMP_bac"/>
</dbReference>
<organism evidence="8">
    <name type="scientific">bacterium 19PA01SH03</name>
    <dbReference type="NCBI Taxonomy" id="2920705"/>
    <lineage>
        <taxon>Bacteria</taxon>
    </lineage>
</organism>
<keyword evidence="2 4" id="KW-0472">Membrane</keyword>
<evidence type="ECO:0000256" key="3">
    <source>
        <dbReference type="ARBA" id="ARBA00023237"/>
    </source>
</evidence>
<comment type="subcellular location">
    <subcellularLocation>
        <location evidence="1">Cell outer membrane</location>
    </subcellularLocation>
</comment>
<sequence length="208" mass="23089">MHNNITAICLISAALVLTSLPLSAVQNSQTALQQYCNSPELAYEYKVEVAPAYRVQTNHGAFMQLEQGTRYSASVEFLQQPMLQAGLSRECVEYLLTKADTIDQAVARVYFSFDSAELTDASRYVLAQLIGQLQQHSHLSVEGHTDNIGSDDYNFKLGLRRAERVADYLQQQTATSLTTEVLSSGSKKPISDNNTAQSRALNRRVDIH</sequence>
<dbReference type="SUPFAM" id="SSF103088">
    <property type="entry name" value="OmpA-like"/>
    <property type="match status" value="1"/>
</dbReference>
<evidence type="ECO:0000259" key="7">
    <source>
        <dbReference type="PROSITE" id="PS51123"/>
    </source>
</evidence>
<dbReference type="Pfam" id="PF00691">
    <property type="entry name" value="OmpA"/>
    <property type="match status" value="1"/>
</dbReference>
<dbReference type="PANTHER" id="PTHR30329">
    <property type="entry name" value="STATOR ELEMENT OF FLAGELLAR MOTOR COMPLEX"/>
    <property type="match status" value="1"/>
</dbReference>
<reference evidence="8" key="1">
    <citation type="submission" date="2022-03" db="EMBL/GenBank/DDBJ databases">
        <title>Sea Food Isolates.</title>
        <authorList>
            <person name="Li c."/>
        </authorList>
    </citation>
    <scope>NUCLEOTIDE SEQUENCE</scope>
    <source>
        <strain evidence="8">19PA01SH03</strain>
    </source>
</reference>
<dbReference type="CDD" id="cd07185">
    <property type="entry name" value="OmpA_C-like"/>
    <property type="match status" value="1"/>
</dbReference>
<dbReference type="PRINTS" id="PR01021">
    <property type="entry name" value="OMPADOMAIN"/>
</dbReference>
<protein>
    <submittedName>
        <fullName evidence="8">OmpA family protein</fullName>
    </submittedName>
</protein>
<accession>A0AAU6SQW3</accession>
<dbReference type="InterPro" id="IPR006665">
    <property type="entry name" value="OmpA-like"/>
</dbReference>
<evidence type="ECO:0000256" key="2">
    <source>
        <dbReference type="ARBA" id="ARBA00023136"/>
    </source>
</evidence>
<dbReference type="EMBL" id="CP095338">
    <property type="protein sequence ID" value="XAG22264.1"/>
    <property type="molecule type" value="Genomic_DNA"/>
</dbReference>
<evidence type="ECO:0000313" key="8">
    <source>
        <dbReference type="EMBL" id="XAG22264.1"/>
    </source>
</evidence>
<proteinExistence type="predicted"/>
<evidence type="ECO:0000256" key="1">
    <source>
        <dbReference type="ARBA" id="ARBA00004442"/>
    </source>
</evidence>
<feature type="signal peptide" evidence="6">
    <location>
        <begin position="1"/>
        <end position="24"/>
    </location>
</feature>
<dbReference type="Gene3D" id="3.30.1330.60">
    <property type="entry name" value="OmpA-like domain"/>
    <property type="match status" value="1"/>
</dbReference>
<dbReference type="AlphaFoldDB" id="A0AAU6SQW3"/>
<evidence type="ECO:0000256" key="6">
    <source>
        <dbReference type="SAM" id="SignalP"/>
    </source>
</evidence>
<name>A0AAU6SQW3_UNCXX</name>
<evidence type="ECO:0000256" key="5">
    <source>
        <dbReference type="SAM" id="MobiDB-lite"/>
    </source>
</evidence>